<feature type="compositionally biased region" description="Low complexity" evidence="1">
    <location>
        <begin position="120"/>
        <end position="135"/>
    </location>
</feature>
<protein>
    <recommendedName>
        <fullName evidence="5">Sugar ABC transporter substrate-binding protein</fullName>
    </recommendedName>
</protein>
<evidence type="ECO:0000256" key="1">
    <source>
        <dbReference type="SAM" id="MobiDB-lite"/>
    </source>
</evidence>
<comment type="caution">
    <text evidence="3">The sequence shown here is derived from an EMBL/GenBank/DDBJ whole genome shotgun (WGS) entry which is preliminary data.</text>
</comment>
<dbReference type="InterPro" id="IPR028082">
    <property type="entry name" value="Peripla_BP_I"/>
</dbReference>
<name>A0A261FLQ7_9BIFI</name>
<organism evidence="3 4">
    <name type="scientific">Bifidobacterium myosotis</name>
    <dbReference type="NCBI Taxonomy" id="1630166"/>
    <lineage>
        <taxon>Bacteria</taxon>
        <taxon>Bacillati</taxon>
        <taxon>Actinomycetota</taxon>
        <taxon>Actinomycetes</taxon>
        <taxon>Bifidobacteriales</taxon>
        <taxon>Bifidobacteriaceae</taxon>
        <taxon>Bifidobacterium</taxon>
    </lineage>
</organism>
<accession>A0A261FLQ7</accession>
<evidence type="ECO:0008006" key="5">
    <source>
        <dbReference type="Google" id="ProtNLM"/>
    </source>
</evidence>
<dbReference type="Proteomes" id="UP000216871">
    <property type="component" value="Unassembled WGS sequence"/>
</dbReference>
<proteinExistence type="predicted"/>
<dbReference type="AlphaFoldDB" id="A0A261FLQ7"/>
<feature type="chain" id="PRO_5039530625" description="Sugar ABC transporter substrate-binding protein" evidence="2">
    <location>
        <begin position="27"/>
        <end position="256"/>
    </location>
</feature>
<keyword evidence="4" id="KW-1185">Reference proteome</keyword>
<evidence type="ECO:0000313" key="4">
    <source>
        <dbReference type="Proteomes" id="UP000216871"/>
    </source>
</evidence>
<keyword evidence="2" id="KW-0732">Signal</keyword>
<dbReference type="SUPFAM" id="SSF53822">
    <property type="entry name" value="Periplasmic binding protein-like I"/>
    <property type="match status" value="1"/>
</dbReference>
<dbReference type="PROSITE" id="PS51257">
    <property type="entry name" value="PROKAR_LIPOPROTEIN"/>
    <property type="match status" value="1"/>
</dbReference>
<evidence type="ECO:0000256" key="2">
    <source>
        <dbReference type="SAM" id="SignalP"/>
    </source>
</evidence>
<reference evidence="3 4" key="1">
    <citation type="journal article" date="2017" name="BMC Genomics">
        <title>Comparative genomic and phylogenomic analyses of the Bifidobacteriaceae family.</title>
        <authorList>
            <person name="Lugli G.A."/>
            <person name="Milani C."/>
            <person name="Turroni F."/>
            <person name="Duranti S."/>
            <person name="Mancabelli L."/>
            <person name="Mangifesta M."/>
            <person name="Ferrario C."/>
            <person name="Modesto M."/>
            <person name="Mattarelli P."/>
            <person name="Jiri K."/>
            <person name="van Sinderen D."/>
            <person name="Ventura M."/>
        </authorList>
    </citation>
    <scope>NUCLEOTIDE SEQUENCE [LARGE SCALE GENOMIC DNA]</scope>
    <source>
        <strain evidence="3 4">DSM 100196</strain>
    </source>
</reference>
<dbReference type="Gene3D" id="3.40.50.2300">
    <property type="match status" value="1"/>
</dbReference>
<sequence>MRHMNMHRMQRILAVFAGAAAVLSLAACTPVGRAVGDTQDNPPAVAHDSVHTSDVTVGFVGSLDAAADKMAIDVMADGGVNVFYASLDGTNGPVEDAKTGDERAQSDAASPAGGSGGESATGAASSGSDAGAGSSRTPVSNTAATAAQQAVDDFVARTVKIIVISGINVTDGNRQGWDSALTNAREAGIPVALLNPTAVPGDDLLYAATLTVNDRATDATPLTDAVLSILRDEPHDRAIIVSTTGGAKFESGGSTL</sequence>
<gene>
    <name evidence="3" type="ORF">BMYO_1036</name>
</gene>
<feature type="compositionally biased region" description="Basic and acidic residues" evidence="1">
    <location>
        <begin position="95"/>
        <end position="105"/>
    </location>
</feature>
<feature type="signal peptide" evidence="2">
    <location>
        <begin position="1"/>
        <end position="26"/>
    </location>
</feature>
<feature type="region of interest" description="Disordered" evidence="1">
    <location>
        <begin position="93"/>
        <end position="139"/>
    </location>
</feature>
<evidence type="ECO:0000313" key="3">
    <source>
        <dbReference type="EMBL" id="OZG60077.1"/>
    </source>
</evidence>
<dbReference type="EMBL" id="MWWW01000010">
    <property type="protein sequence ID" value="OZG60077.1"/>
    <property type="molecule type" value="Genomic_DNA"/>
</dbReference>